<dbReference type="RefSeq" id="WP_234946497.1">
    <property type="nucleotide sequence ID" value="NZ_FNNS01000022.1"/>
</dbReference>
<evidence type="ECO:0000313" key="2">
    <source>
        <dbReference type="Proteomes" id="UP000184172"/>
    </source>
</evidence>
<dbReference type="Proteomes" id="UP000184172">
    <property type="component" value="Unassembled WGS sequence"/>
</dbReference>
<protein>
    <submittedName>
        <fullName evidence="1">Four helix bundle protein</fullName>
    </submittedName>
</protein>
<dbReference type="SUPFAM" id="SSF158446">
    <property type="entry name" value="IVS-encoded protein-like"/>
    <property type="match status" value="1"/>
</dbReference>
<dbReference type="InterPro" id="IPR012657">
    <property type="entry name" value="23S_rRNA-intervening_sequence"/>
</dbReference>
<dbReference type="InterPro" id="IPR036583">
    <property type="entry name" value="23S_rRNA_IVS_sf"/>
</dbReference>
<dbReference type="Pfam" id="PF05635">
    <property type="entry name" value="23S_rRNA_IVP"/>
    <property type="match status" value="1"/>
</dbReference>
<dbReference type="NCBIfam" id="TIGR02436">
    <property type="entry name" value="four helix bundle protein"/>
    <property type="match status" value="1"/>
</dbReference>
<accession>A0A1M6LT74</accession>
<keyword evidence="2" id="KW-1185">Reference proteome</keyword>
<sequence>MATYKYDLEERLIKFAVDVIICCGKMDGSFAAQHLSKQLIRSATSAALNYGEAQSAESARDFLHKMKLCLKELRESLVNLKIQKGADLIKDIARLDYLFKKKQ</sequence>
<gene>
    <name evidence="1" type="ORF">SAMN04487908_12433</name>
</gene>
<dbReference type="STRING" id="797419.SAMN05216556_12226"/>
<organism evidence="1 2">
    <name type="scientific">Aequorivita viscosa</name>
    <dbReference type="NCBI Taxonomy" id="797419"/>
    <lineage>
        <taxon>Bacteria</taxon>
        <taxon>Pseudomonadati</taxon>
        <taxon>Bacteroidota</taxon>
        <taxon>Flavobacteriia</taxon>
        <taxon>Flavobacteriales</taxon>
        <taxon>Flavobacteriaceae</taxon>
        <taxon>Aequorivita</taxon>
    </lineage>
</organism>
<dbReference type="AlphaFoldDB" id="A0A1M6LT74"/>
<evidence type="ECO:0000313" key="1">
    <source>
        <dbReference type="EMBL" id="SHJ74379.1"/>
    </source>
</evidence>
<dbReference type="EMBL" id="FQYV01000024">
    <property type="protein sequence ID" value="SHJ74379.1"/>
    <property type="molecule type" value="Genomic_DNA"/>
</dbReference>
<name>A0A1M6LT74_9FLAO</name>
<reference evidence="2" key="1">
    <citation type="submission" date="2016-11" db="EMBL/GenBank/DDBJ databases">
        <authorList>
            <person name="Varghese N."/>
            <person name="Submissions S."/>
        </authorList>
    </citation>
    <scope>NUCLEOTIDE SEQUENCE [LARGE SCALE GENOMIC DNA]</scope>
    <source>
        <strain evidence="2">DSM 26349</strain>
    </source>
</reference>
<dbReference type="Gene3D" id="1.20.1440.60">
    <property type="entry name" value="23S rRNA-intervening sequence"/>
    <property type="match status" value="1"/>
</dbReference>
<proteinExistence type="predicted"/>